<protein>
    <submittedName>
        <fullName evidence="8">Protease</fullName>
    </submittedName>
</protein>
<sequence length="670" mass="75597">MKTCCLLVLATLVSGSVTAADQFSWLRDDSRSSERVLSYLEKQNETTDAYQKTLQNEIDSLQSMWRENRPQRSEKPWRETNGVEYAWNDYTLLSRAPSSVGVTTVIFDAKHHADQHEYYQIGGWKLSPDNSLLAIAEDLDGSEQYQISIVELATNKITHLITGVEPSIVWSNDGKSLYLVKQEPKTQRPHTLINKSLKSGVERPLFQEDESAWLLSTYLTSDRNFAVVQSNSDNSSEQRFLDLNTGELSPPIQQRQEGIEYYADRFADHVYINSNYQRKNFQIYRVSRSDFMNIEAWHSFGRFEADEAINNFHLFRSGVVVQTNQQGNQKLHVFDESDKLIKIENVAREGGVAWVSQVGDYNSNKLHIRSMSMIQPGLWERFNTLTATRESIGQDVYPNYQVDMYVTQTLNIENDGHAVPVTLAYRKDLLNKQSPVVLYGYGAYGVTMKPYFMPQTISLLDRGVIYAVAHVRGGGFKGEQWYLSGKGLNKANSISDFVAAARTLQTYQQGERAILAMGSSAGGTLVAGALNEAPEVFAGVSLKVPFVDVINSMSDETLPLTAQQYAEWGDPHRESELSAMKAYDPYFNLSKADYPPVLISVGLNDRRVPYWEGAKYQAKLKSLTTGSGPYLLSTNFSQGHSSDRRQSLSQQAFEYAFLLSLTHKNTKAEQ</sequence>
<feature type="signal peptide" evidence="5">
    <location>
        <begin position="1"/>
        <end position="19"/>
    </location>
</feature>
<dbReference type="PRINTS" id="PR00862">
    <property type="entry name" value="PROLIGOPTASE"/>
</dbReference>
<dbReference type="Pfam" id="PF00326">
    <property type="entry name" value="Peptidase_S9"/>
    <property type="match status" value="1"/>
</dbReference>
<reference evidence="8 9" key="1">
    <citation type="submission" date="2014-02" db="EMBL/GenBank/DDBJ databases">
        <title>Vibrio fortis Dalian14 Genome Sequencing.</title>
        <authorList>
            <person name="Wang Y."/>
            <person name="Song L."/>
            <person name="Liu G."/>
            <person name="Ding J."/>
        </authorList>
    </citation>
    <scope>NUCLEOTIDE SEQUENCE [LARGE SCALE GENOMIC DNA]</scope>
    <source>
        <strain evidence="8 9">Dalian14</strain>
    </source>
</reference>
<accession>A0A066UT76</accession>
<dbReference type="InterPro" id="IPR002470">
    <property type="entry name" value="Peptidase_S9A"/>
</dbReference>
<evidence type="ECO:0000313" key="9">
    <source>
        <dbReference type="Proteomes" id="UP000027219"/>
    </source>
</evidence>
<feature type="domain" description="Peptidase S9 prolyl oligopeptidase catalytic" evidence="6">
    <location>
        <begin position="452"/>
        <end position="661"/>
    </location>
</feature>
<dbReference type="AlphaFoldDB" id="A0A066UT76"/>
<dbReference type="GO" id="GO:0004252">
    <property type="term" value="F:serine-type endopeptidase activity"/>
    <property type="evidence" value="ECO:0007669"/>
    <property type="project" value="InterPro"/>
</dbReference>
<dbReference type="PANTHER" id="PTHR11757:SF19">
    <property type="entry name" value="PROLYL ENDOPEPTIDASE-LIKE"/>
    <property type="match status" value="1"/>
</dbReference>
<keyword evidence="9" id="KW-1185">Reference proteome</keyword>
<dbReference type="GO" id="GO:0006508">
    <property type="term" value="P:proteolysis"/>
    <property type="evidence" value="ECO:0007669"/>
    <property type="project" value="UniProtKB-KW"/>
</dbReference>
<dbReference type="EMBL" id="JFFR01000012">
    <property type="protein sequence ID" value="KDN29102.1"/>
    <property type="molecule type" value="Genomic_DNA"/>
</dbReference>
<dbReference type="Pfam" id="PF02897">
    <property type="entry name" value="Peptidase_S9_N"/>
    <property type="match status" value="1"/>
</dbReference>
<comment type="caution">
    <text evidence="8">The sequence shown here is derived from an EMBL/GenBank/DDBJ whole genome shotgun (WGS) entry which is preliminary data.</text>
</comment>
<feature type="chain" id="PRO_5001627496" evidence="5">
    <location>
        <begin position="20"/>
        <end position="670"/>
    </location>
</feature>
<dbReference type="InterPro" id="IPR001375">
    <property type="entry name" value="Peptidase_S9_cat"/>
</dbReference>
<dbReference type="Gene3D" id="3.40.50.1820">
    <property type="entry name" value="alpha/beta hydrolase"/>
    <property type="match status" value="1"/>
</dbReference>
<evidence type="ECO:0000256" key="3">
    <source>
        <dbReference type="ARBA" id="ARBA00022801"/>
    </source>
</evidence>
<dbReference type="InterPro" id="IPR051543">
    <property type="entry name" value="Serine_Peptidase_S9A"/>
</dbReference>
<dbReference type="OrthoDB" id="9801421at2"/>
<keyword evidence="3" id="KW-0378">Hydrolase</keyword>
<evidence type="ECO:0000259" key="6">
    <source>
        <dbReference type="Pfam" id="PF00326"/>
    </source>
</evidence>
<dbReference type="SUPFAM" id="SSF50993">
    <property type="entry name" value="Peptidase/esterase 'gauge' domain"/>
    <property type="match status" value="1"/>
</dbReference>
<evidence type="ECO:0000313" key="8">
    <source>
        <dbReference type="EMBL" id="KDN29102.1"/>
    </source>
</evidence>
<evidence type="ECO:0000259" key="7">
    <source>
        <dbReference type="Pfam" id="PF02897"/>
    </source>
</evidence>
<dbReference type="STRING" id="212667.VFDL14_17790"/>
<keyword evidence="4" id="KW-0720">Serine protease</keyword>
<dbReference type="PANTHER" id="PTHR11757">
    <property type="entry name" value="PROTEASE FAMILY S9A OLIGOPEPTIDASE"/>
    <property type="match status" value="1"/>
</dbReference>
<organism evidence="8 9">
    <name type="scientific">Vibrio fortis</name>
    <dbReference type="NCBI Taxonomy" id="212667"/>
    <lineage>
        <taxon>Bacteria</taxon>
        <taxon>Pseudomonadati</taxon>
        <taxon>Pseudomonadota</taxon>
        <taxon>Gammaproteobacteria</taxon>
        <taxon>Vibrionales</taxon>
        <taxon>Vibrionaceae</taxon>
        <taxon>Vibrio</taxon>
    </lineage>
</organism>
<dbReference type="Gene3D" id="2.130.10.120">
    <property type="entry name" value="Prolyl oligopeptidase, N-terminal domain"/>
    <property type="match status" value="1"/>
</dbReference>
<dbReference type="RefSeq" id="WP_032550511.1">
    <property type="nucleotide sequence ID" value="NZ_JFFR01000012.1"/>
</dbReference>
<dbReference type="InterPro" id="IPR029058">
    <property type="entry name" value="AB_hydrolase_fold"/>
</dbReference>
<comment type="similarity">
    <text evidence="1">Belongs to the peptidase S9A family.</text>
</comment>
<evidence type="ECO:0000256" key="5">
    <source>
        <dbReference type="SAM" id="SignalP"/>
    </source>
</evidence>
<dbReference type="InterPro" id="IPR023302">
    <property type="entry name" value="Pept_S9A_N"/>
</dbReference>
<evidence type="ECO:0000256" key="2">
    <source>
        <dbReference type="ARBA" id="ARBA00022670"/>
    </source>
</evidence>
<keyword evidence="2 8" id="KW-0645">Protease</keyword>
<evidence type="ECO:0000256" key="1">
    <source>
        <dbReference type="ARBA" id="ARBA00005228"/>
    </source>
</evidence>
<name>A0A066UT76_9VIBR</name>
<keyword evidence="5" id="KW-0732">Signal</keyword>
<dbReference type="Proteomes" id="UP000027219">
    <property type="component" value="Unassembled WGS sequence"/>
</dbReference>
<proteinExistence type="inferred from homology"/>
<feature type="domain" description="Peptidase S9A N-terminal" evidence="7">
    <location>
        <begin position="18"/>
        <end position="391"/>
    </location>
</feature>
<dbReference type="SUPFAM" id="SSF53474">
    <property type="entry name" value="alpha/beta-Hydrolases"/>
    <property type="match status" value="1"/>
</dbReference>
<evidence type="ECO:0000256" key="4">
    <source>
        <dbReference type="ARBA" id="ARBA00022825"/>
    </source>
</evidence>
<gene>
    <name evidence="8" type="ORF">VFDL14_17790</name>
</gene>